<reference evidence="2" key="2">
    <citation type="submission" date="2022-10" db="EMBL/GenBank/DDBJ databases">
        <authorList>
            <consortium name="ENA_rothamsted_submissions"/>
            <consortium name="culmorum"/>
            <person name="King R."/>
        </authorList>
    </citation>
    <scope>NUCLEOTIDE SEQUENCE</scope>
</reference>
<evidence type="ECO:0000313" key="3">
    <source>
        <dbReference type="Proteomes" id="UP001153714"/>
    </source>
</evidence>
<reference evidence="2" key="1">
    <citation type="submission" date="2021-12" db="EMBL/GenBank/DDBJ databases">
        <authorList>
            <person name="King R."/>
        </authorList>
    </citation>
    <scope>NUCLEOTIDE SEQUENCE</scope>
</reference>
<sequence length="200" mass="22740">MQRENALKLQPTTSRTVSSSSKAALILPEDEESFYTASLQFLEKRLQEKTHNSTPKSNNISLCCSNLLKTGTQESKGDTIQKNFDELPSGSPLSIHQLLPFPKTSKESFFSRLKNTFRKYQRNFSMAESNTAEELEVSKSISDFKLPVYVKTRCVQSSCLVQIKEENSKEYLNTLKIRDSCTSSRNCDIIENTVKSFITR</sequence>
<dbReference type="OrthoDB" id="7357323at2759"/>
<feature type="compositionally biased region" description="Polar residues" evidence="1">
    <location>
        <begin position="10"/>
        <end position="22"/>
    </location>
</feature>
<dbReference type="EMBL" id="OU893343">
    <property type="protein sequence ID" value="CAG9784214.1"/>
    <property type="molecule type" value="Genomic_DNA"/>
</dbReference>
<organism evidence="2 3">
    <name type="scientific">Diatraea saccharalis</name>
    <name type="common">sugarcane borer</name>
    <dbReference type="NCBI Taxonomy" id="40085"/>
    <lineage>
        <taxon>Eukaryota</taxon>
        <taxon>Metazoa</taxon>
        <taxon>Ecdysozoa</taxon>
        <taxon>Arthropoda</taxon>
        <taxon>Hexapoda</taxon>
        <taxon>Insecta</taxon>
        <taxon>Pterygota</taxon>
        <taxon>Neoptera</taxon>
        <taxon>Endopterygota</taxon>
        <taxon>Lepidoptera</taxon>
        <taxon>Glossata</taxon>
        <taxon>Ditrysia</taxon>
        <taxon>Pyraloidea</taxon>
        <taxon>Crambidae</taxon>
        <taxon>Crambinae</taxon>
        <taxon>Diatraea</taxon>
    </lineage>
</organism>
<proteinExistence type="predicted"/>
<name>A0A9N9QVR7_9NEOP</name>
<dbReference type="Proteomes" id="UP001153714">
    <property type="component" value="Chromosome 12"/>
</dbReference>
<accession>A0A9N9QVR7</accession>
<dbReference type="AlphaFoldDB" id="A0A9N9QVR7"/>
<evidence type="ECO:0000256" key="1">
    <source>
        <dbReference type="SAM" id="MobiDB-lite"/>
    </source>
</evidence>
<evidence type="ECO:0000313" key="2">
    <source>
        <dbReference type="EMBL" id="CAG9784214.1"/>
    </source>
</evidence>
<feature type="region of interest" description="Disordered" evidence="1">
    <location>
        <begin position="1"/>
        <end position="22"/>
    </location>
</feature>
<protein>
    <submittedName>
        <fullName evidence="2">Uncharacterized protein</fullName>
    </submittedName>
</protein>
<keyword evidence="3" id="KW-1185">Reference proteome</keyword>
<gene>
    <name evidence="2" type="ORF">DIATSA_LOCUS2323</name>
</gene>